<dbReference type="AlphaFoldDB" id="A0A915JR36"/>
<name>A0A915JR36_ROMCU</name>
<organism evidence="1 2">
    <name type="scientific">Romanomermis culicivorax</name>
    <name type="common">Nematode worm</name>
    <dbReference type="NCBI Taxonomy" id="13658"/>
    <lineage>
        <taxon>Eukaryota</taxon>
        <taxon>Metazoa</taxon>
        <taxon>Ecdysozoa</taxon>
        <taxon>Nematoda</taxon>
        <taxon>Enoplea</taxon>
        <taxon>Dorylaimia</taxon>
        <taxon>Mermithida</taxon>
        <taxon>Mermithoidea</taxon>
        <taxon>Mermithidae</taxon>
        <taxon>Romanomermis</taxon>
    </lineage>
</organism>
<evidence type="ECO:0000313" key="2">
    <source>
        <dbReference type="WBParaSite" id="nRc.2.0.1.t28735-RA"/>
    </source>
</evidence>
<evidence type="ECO:0000313" key="1">
    <source>
        <dbReference type="Proteomes" id="UP000887565"/>
    </source>
</evidence>
<protein>
    <submittedName>
        <fullName evidence="2">Uncharacterized protein</fullName>
    </submittedName>
</protein>
<keyword evidence="1" id="KW-1185">Reference proteome</keyword>
<proteinExistence type="predicted"/>
<reference evidence="2" key="1">
    <citation type="submission" date="2022-11" db="UniProtKB">
        <authorList>
            <consortium name="WormBaseParasite"/>
        </authorList>
    </citation>
    <scope>IDENTIFICATION</scope>
</reference>
<accession>A0A915JR36</accession>
<dbReference type="Proteomes" id="UP000887565">
    <property type="component" value="Unplaced"/>
</dbReference>
<sequence>MDRSSKKLKVEKRRGSQKIKSVSVASNSFNVFSAFVEHCSFSDSTISPLKFWGIGDRPDLGAPLH</sequence>
<dbReference type="WBParaSite" id="nRc.2.0.1.t28735-RA">
    <property type="protein sequence ID" value="nRc.2.0.1.t28735-RA"/>
    <property type="gene ID" value="nRc.2.0.1.g28735"/>
</dbReference>